<evidence type="ECO:0000313" key="3">
    <source>
        <dbReference type="Proteomes" id="UP001218218"/>
    </source>
</evidence>
<keyword evidence="3" id="KW-1185">Reference proteome</keyword>
<reference evidence="2" key="1">
    <citation type="submission" date="2023-03" db="EMBL/GenBank/DDBJ databases">
        <title>Massive genome expansion in bonnet fungi (Mycena s.s.) driven by repeated elements and novel gene families across ecological guilds.</title>
        <authorList>
            <consortium name="Lawrence Berkeley National Laboratory"/>
            <person name="Harder C.B."/>
            <person name="Miyauchi S."/>
            <person name="Viragh M."/>
            <person name="Kuo A."/>
            <person name="Thoen E."/>
            <person name="Andreopoulos B."/>
            <person name="Lu D."/>
            <person name="Skrede I."/>
            <person name="Drula E."/>
            <person name="Henrissat B."/>
            <person name="Morin E."/>
            <person name="Kohler A."/>
            <person name="Barry K."/>
            <person name="LaButti K."/>
            <person name="Morin E."/>
            <person name="Salamov A."/>
            <person name="Lipzen A."/>
            <person name="Mereny Z."/>
            <person name="Hegedus B."/>
            <person name="Baldrian P."/>
            <person name="Stursova M."/>
            <person name="Weitz H."/>
            <person name="Taylor A."/>
            <person name="Grigoriev I.V."/>
            <person name="Nagy L.G."/>
            <person name="Martin F."/>
            <person name="Kauserud H."/>
        </authorList>
    </citation>
    <scope>NUCLEOTIDE SEQUENCE</scope>
    <source>
        <strain evidence="2">CBHHK002</strain>
    </source>
</reference>
<accession>A0AAD7EPL0</accession>
<evidence type="ECO:0000256" key="1">
    <source>
        <dbReference type="SAM" id="MobiDB-lite"/>
    </source>
</evidence>
<proteinExistence type="predicted"/>
<evidence type="ECO:0000313" key="2">
    <source>
        <dbReference type="EMBL" id="KAJ7340796.1"/>
    </source>
</evidence>
<protein>
    <submittedName>
        <fullName evidence="2">Uncharacterized protein</fullName>
    </submittedName>
</protein>
<sequence length="299" mass="32965">MPSDFIAAPAAHQSKLTWLRVLFTRARTDDVLVSVLHKTVSSKTAASASTIRPPSRSTDAAAPPTTIWINRWSWTSVRLGTLDQSTGNRCRLRTRGYDALLMHLDDADAAASFPRIPYQRLGVELEHPLSLARRKASKGNILVITLRNGIVAGRVLHVHAPAPPPSRRVPMLLRSLRIPRRCTSAYVLGFRGSSSIRSCHRWHTRWGTYDAPRTVSSSPRRGPLISETSWINAAVHPVPCGPGAAARVPRRHGGEHPKAKLDVRRARAPQRKEARAADPMSLPFVFVRACAEALPRAEP</sequence>
<name>A0AAD7EPL0_9AGAR</name>
<organism evidence="2 3">
    <name type="scientific">Mycena albidolilacea</name>
    <dbReference type="NCBI Taxonomy" id="1033008"/>
    <lineage>
        <taxon>Eukaryota</taxon>
        <taxon>Fungi</taxon>
        <taxon>Dikarya</taxon>
        <taxon>Basidiomycota</taxon>
        <taxon>Agaricomycotina</taxon>
        <taxon>Agaricomycetes</taxon>
        <taxon>Agaricomycetidae</taxon>
        <taxon>Agaricales</taxon>
        <taxon>Marasmiineae</taxon>
        <taxon>Mycenaceae</taxon>
        <taxon>Mycena</taxon>
    </lineage>
</organism>
<dbReference type="EMBL" id="JARIHO010000026">
    <property type="protein sequence ID" value="KAJ7340796.1"/>
    <property type="molecule type" value="Genomic_DNA"/>
</dbReference>
<comment type="caution">
    <text evidence="2">The sequence shown here is derived from an EMBL/GenBank/DDBJ whole genome shotgun (WGS) entry which is preliminary data.</text>
</comment>
<gene>
    <name evidence="2" type="ORF">DFH08DRAFT_963649</name>
</gene>
<feature type="region of interest" description="Disordered" evidence="1">
    <location>
        <begin position="245"/>
        <end position="275"/>
    </location>
</feature>
<dbReference type="Proteomes" id="UP001218218">
    <property type="component" value="Unassembled WGS sequence"/>
</dbReference>
<dbReference type="AlphaFoldDB" id="A0AAD7EPL0"/>
<feature type="compositionally biased region" description="Basic and acidic residues" evidence="1">
    <location>
        <begin position="252"/>
        <end position="275"/>
    </location>
</feature>